<comment type="caution">
    <text evidence="1">The sequence shown here is derived from an EMBL/GenBank/DDBJ whole genome shotgun (WGS) entry which is preliminary data.</text>
</comment>
<protein>
    <submittedName>
        <fullName evidence="1">Uncharacterized protein</fullName>
    </submittedName>
</protein>
<accession>A0ABQ7BYX4</accession>
<sequence length="119" mass="13390">MKSRASQFQIGYGNLKDAYTLVGDYRECHGSVGSLWKTLAEDYIFEEELRFMKDGMKNHAHAEMLIPLIDGRIQEFGDPVPVSPDTVEAMTEFAGDDKEVNYPADAFRASLSGNFNFDL</sequence>
<name>A0ABQ7BYX4_BRACR</name>
<reference evidence="1 2" key="1">
    <citation type="journal article" date="2020" name="BMC Genomics">
        <title>Intraspecific diversification of the crop wild relative Brassica cretica Lam. using demographic model selection.</title>
        <authorList>
            <person name="Kioukis A."/>
            <person name="Michalopoulou V.A."/>
            <person name="Briers L."/>
            <person name="Pirintsos S."/>
            <person name="Studholme D.J."/>
            <person name="Pavlidis P."/>
            <person name="Sarris P.F."/>
        </authorList>
    </citation>
    <scope>NUCLEOTIDE SEQUENCE [LARGE SCALE GENOMIC DNA]</scope>
    <source>
        <strain evidence="2">cv. PFS-1207/04</strain>
    </source>
</reference>
<evidence type="ECO:0000313" key="1">
    <source>
        <dbReference type="EMBL" id="KAF3544538.1"/>
    </source>
</evidence>
<keyword evidence="2" id="KW-1185">Reference proteome</keyword>
<gene>
    <name evidence="1" type="ORF">DY000_02008005</name>
</gene>
<dbReference type="EMBL" id="QGKV02000832">
    <property type="protein sequence ID" value="KAF3544538.1"/>
    <property type="molecule type" value="Genomic_DNA"/>
</dbReference>
<proteinExistence type="predicted"/>
<evidence type="ECO:0000313" key="2">
    <source>
        <dbReference type="Proteomes" id="UP000266723"/>
    </source>
</evidence>
<organism evidence="1 2">
    <name type="scientific">Brassica cretica</name>
    <name type="common">Mustard</name>
    <dbReference type="NCBI Taxonomy" id="69181"/>
    <lineage>
        <taxon>Eukaryota</taxon>
        <taxon>Viridiplantae</taxon>
        <taxon>Streptophyta</taxon>
        <taxon>Embryophyta</taxon>
        <taxon>Tracheophyta</taxon>
        <taxon>Spermatophyta</taxon>
        <taxon>Magnoliopsida</taxon>
        <taxon>eudicotyledons</taxon>
        <taxon>Gunneridae</taxon>
        <taxon>Pentapetalae</taxon>
        <taxon>rosids</taxon>
        <taxon>malvids</taxon>
        <taxon>Brassicales</taxon>
        <taxon>Brassicaceae</taxon>
        <taxon>Brassiceae</taxon>
        <taxon>Brassica</taxon>
    </lineage>
</organism>
<dbReference type="Proteomes" id="UP000266723">
    <property type="component" value="Unassembled WGS sequence"/>
</dbReference>